<proteinExistence type="predicted"/>
<dbReference type="Proteomes" id="UP001486207">
    <property type="component" value="Unassembled WGS sequence"/>
</dbReference>
<name>A0ABV1Y4V1_9ACTN</name>
<reference evidence="2 3" key="1">
    <citation type="submission" date="2024-06" db="EMBL/GenBank/DDBJ databases">
        <title>The Natural Products Discovery Center: Release of the First 8490 Sequenced Strains for Exploring Actinobacteria Biosynthetic Diversity.</title>
        <authorList>
            <person name="Kalkreuter E."/>
            <person name="Kautsar S.A."/>
            <person name="Yang D."/>
            <person name="Bader C.D."/>
            <person name="Teijaro C.N."/>
            <person name="Fluegel L."/>
            <person name="Davis C.M."/>
            <person name="Simpson J.R."/>
            <person name="Lauterbach L."/>
            <person name="Steele A.D."/>
            <person name="Gui C."/>
            <person name="Meng S."/>
            <person name="Li G."/>
            <person name="Viehrig K."/>
            <person name="Ye F."/>
            <person name="Su P."/>
            <person name="Kiefer A.F."/>
            <person name="Nichols A."/>
            <person name="Cepeda A.J."/>
            <person name="Yan W."/>
            <person name="Fan B."/>
            <person name="Jiang Y."/>
            <person name="Adhikari A."/>
            <person name="Zheng C.-J."/>
            <person name="Schuster L."/>
            <person name="Cowan T.M."/>
            <person name="Smanski M.J."/>
            <person name="Chevrette M.G."/>
            <person name="De Carvalho L.P.S."/>
            <person name="Shen B."/>
        </authorList>
    </citation>
    <scope>NUCLEOTIDE SEQUENCE [LARGE SCALE GENOMIC DNA]</scope>
    <source>
        <strain evidence="2 3">NPDC000155</strain>
    </source>
</reference>
<dbReference type="EMBL" id="JBEPFB010000027">
    <property type="protein sequence ID" value="MER7378884.1"/>
    <property type="molecule type" value="Genomic_DNA"/>
</dbReference>
<feature type="region of interest" description="Disordered" evidence="1">
    <location>
        <begin position="1"/>
        <end position="28"/>
    </location>
</feature>
<evidence type="ECO:0000313" key="2">
    <source>
        <dbReference type="EMBL" id="MER7378884.1"/>
    </source>
</evidence>
<evidence type="ECO:0000313" key="3">
    <source>
        <dbReference type="Proteomes" id="UP001486207"/>
    </source>
</evidence>
<keyword evidence="3" id="KW-1185">Reference proteome</keyword>
<gene>
    <name evidence="2" type="ORF">ABT384_40435</name>
</gene>
<evidence type="ECO:0000256" key="1">
    <source>
        <dbReference type="SAM" id="MobiDB-lite"/>
    </source>
</evidence>
<dbReference type="RefSeq" id="WP_190075591.1">
    <property type="nucleotide sequence ID" value="NZ_BNBM01000026.1"/>
</dbReference>
<comment type="caution">
    <text evidence="2">The sequence shown here is derived from an EMBL/GenBank/DDBJ whole genome shotgun (WGS) entry which is preliminary data.</text>
</comment>
<sequence>MSRRESGYASASRPLSCEAGGGPGPAGTLVGAVGRDGFAVPLADRVVGAAVTGPEALGEGPVEQREVRGCLAQHPVVSALGRMPSFP</sequence>
<protein>
    <submittedName>
        <fullName evidence="2">Uncharacterized protein</fullName>
    </submittedName>
</protein>
<accession>A0ABV1Y4V1</accession>
<organism evidence="2 3">
    <name type="scientific">Streptomyces lanatus</name>
    <dbReference type="NCBI Taxonomy" id="66900"/>
    <lineage>
        <taxon>Bacteria</taxon>
        <taxon>Bacillati</taxon>
        <taxon>Actinomycetota</taxon>
        <taxon>Actinomycetes</taxon>
        <taxon>Kitasatosporales</taxon>
        <taxon>Streptomycetaceae</taxon>
        <taxon>Streptomyces</taxon>
    </lineage>
</organism>